<dbReference type="InterPro" id="IPR036388">
    <property type="entry name" value="WH-like_DNA-bd_sf"/>
</dbReference>
<dbReference type="InterPro" id="IPR036390">
    <property type="entry name" value="WH_DNA-bd_sf"/>
</dbReference>
<dbReference type="Gene3D" id="1.10.10.10">
    <property type="entry name" value="Winged helix-like DNA-binding domain superfamily/Winged helix DNA-binding domain"/>
    <property type="match status" value="1"/>
</dbReference>
<dbReference type="InterPro" id="IPR050707">
    <property type="entry name" value="HTH_MetabolicPath_Reg"/>
</dbReference>
<feature type="domain" description="HTH iclR-type" evidence="4">
    <location>
        <begin position="13"/>
        <end position="46"/>
    </location>
</feature>
<evidence type="ECO:0000313" key="5">
    <source>
        <dbReference type="EMBL" id="MBB4689641.1"/>
    </source>
</evidence>
<dbReference type="GO" id="GO:0003700">
    <property type="term" value="F:DNA-binding transcription factor activity"/>
    <property type="evidence" value="ECO:0007669"/>
    <property type="project" value="TreeGrafter"/>
</dbReference>
<dbReference type="Gene3D" id="3.30.450.40">
    <property type="match status" value="1"/>
</dbReference>
<dbReference type="Proteomes" id="UP000581769">
    <property type="component" value="Unassembled WGS sequence"/>
</dbReference>
<keyword evidence="1" id="KW-0805">Transcription regulation</keyword>
<dbReference type="Pfam" id="PF09339">
    <property type="entry name" value="HTH_IclR"/>
    <property type="match status" value="1"/>
</dbReference>
<organism evidence="5 6">
    <name type="scientific">Amycolatopsis jiangsuensis</name>
    <dbReference type="NCBI Taxonomy" id="1181879"/>
    <lineage>
        <taxon>Bacteria</taxon>
        <taxon>Bacillati</taxon>
        <taxon>Actinomycetota</taxon>
        <taxon>Actinomycetes</taxon>
        <taxon>Pseudonocardiales</taxon>
        <taxon>Pseudonocardiaceae</taxon>
        <taxon>Amycolatopsis</taxon>
    </lineage>
</organism>
<dbReference type="SUPFAM" id="SSF55781">
    <property type="entry name" value="GAF domain-like"/>
    <property type="match status" value="1"/>
</dbReference>
<dbReference type="AlphaFoldDB" id="A0A840J3J9"/>
<accession>A0A840J3J9</accession>
<dbReference type="SUPFAM" id="SSF46785">
    <property type="entry name" value="Winged helix' DNA-binding domain"/>
    <property type="match status" value="1"/>
</dbReference>
<evidence type="ECO:0000259" key="4">
    <source>
        <dbReference type="Pfam" id="PF09339"/>
    </source>
</evidence>
<dbReference type="GO" id="GO:0045892">
    <property type="term" value="P:negative regulation of DNA-templated transcription"/>
    <property type="evidence" value="ECO:0007669"/>
    <property type="project" value="TreeGrafter"/>
</dbReference>
<keyword evidence="6" id="KW-1185">Reference proteome</keyword>
<name>A0A840J3J9_9PSEU</name>
<feature type="region of interest" description="Disordered" evidence="3">
    <location>
        <begin position="188"/>
        <end position="212"/>
    </location>
</feature>
<comment type="caution">
    <text evidence="5">The sequence shown here is derived from an EMBL/GenBank/DDBJ whole genome shotgun (WGS) entry which is preliminary data.</text>
</comment>
<evidence type="ECO:0000256" key="3">
    <source>
        <dbReference type="SAM" id="MobiDB-lite"/>
    </source>
</evidence>
<dbReference type="RefSeq" id="WP_184784135.1">
    <property type="nucleotide sequence ID" value="NZ_JACHMG010000001.1"/>
</dbReference>
<evidence type="ECO:0000313" key="6">
    <source>
        <dbReference type="Proteomes" id="UP000581769"/>
    </source>
</evidence>
<dbReference type="InterPro" id="IPR005471">
    <property type="entry name" value="Tscrpt_reg_IclR_N"/>
</dbReference>
<proteinExistence type="predicted"/>
<reference evidence="5 6" key="1">
    <citation type="submission" date="2020-08" db="EMBL/GenBank/DDBJ databases">
        <title>Sequencing the genomes of 1000 actinobacteria strains.</title>
        <authorList>
            <person name="Klenk H.-P."/>
        </authorList>
    </citation>
    <scope>NUCLEOTIDE SEQUENCE [LARGE SCALE GENOMIC DNA]</scope>
    <source>
        <strain evidence="5 6">DSM 45859</strain>
    </source>
</reference>
<keyword evidence="5" id="KW-0238">DNA-binding</keyword>
<dbReference type="InterPro" id="IPR029016">
    <property type="entry name" value="GAF-like_dom_sf"/>
</dbReference>
<evidence type="ECO:0000256" key="2">
    <source>
        <dbReference type="ARBA" id="ARBA00023163"/>
    </source>
</evidence>
<sequence>MRLYAELCSSCGPTHLSELSRRTGYAKSTTHRLLKALGSAGLIRRESNSYTAVDPRSARPAGDERLRALAPFVGDLRLHTGLTSSLAVLDGNDVVFAHRVYGHDHPRTSSDATGRARAADTLTGQLLTSGKTEMCTSARNYQGITCVGVLVPGDGLPDVALTVKGFTSRVDRERTLFSLHRVAVAITRQAPHRGMRPGRERAPQGSAPSVTR</sequence>
<dbReference type="PANTHER" id="PTHR30136">
    <property type="entry name" value="HELIX-TURN-HELIX TRANSCRIPTIONAL REGULATOR, ICLR FAMILY"/>
    <property type="match status" value="1"/>
</dbReference>
<gene>
    <name evidence="5" type="ORF">BJY18_007126</name>
</gene>
<dbReference type="GO" id="GO:0003677">
    <property type="term" value="F:DNA binding"/>
    <property type="evidence" value="ECO:0007669"/>
    <property type="project" value="UniProtKB-KW"/>
</dbReference>
<keyword evidence="2" id="KW-0804">Transcription</keyword>
<dbReference type="EMBL" id="JACHMG010000001">
    <property type="protein sequence ID" value="MBB4689641.1"/>
    <property type="molecule type" value="Genomic_DNA"/>
</dbReference>
<dbReference type="PANTHER" id="PTHR30136:SF24">
    <property type="entry name" value="HTH-TYPE TRANSCRIPTIONAL REPRESSOR ALLR"/>
    <property type="match status" value="1"/>
</dbReference>
<evidence type="ECO:0000256" key="1">
    <source>
        <dbReference type="ARBA" id="ARBA00023015"/>
    </source>
</evidence>
<protein>
    <submittedName>
        <fullName evidence="5">DNA-binding IclR family transcriptional regulator</fullName>
    </submittedName>
</protein>